<dbReference type="Pfam" id="PF13649">
    <property type="entry name" value="Methyltransf_25"/>
    <property type="match status" value="1"/>
</dbReference>
<evidence type="ECO:0000313" key="2">
    <source>
        <dbReference type="EMBL" id="BDD10284.1"/>
    </source>
</evidence>
<dbReference type="PANTHER" id="PTHR43464">
    <property type="entry name" value="METHYLTRANSFERASE"/>
    <property type="match status" value="1"/>
</dbReference>
<proteinExistence type="predicted"/>
<dbReference type="InterPro" id="IPR041698">
    <property type="entry name" value="Methyltransf_25"/>
</dbReference>
<dbReference type="AlphaFoldDB" id="A0AAU9CUW3"/>
<accession>A0AAU9CUW3</accession>
<dbReference type="CDD" id="cd02440">
    <property type="entry name" value="AdoMet_MTases"/>
    <property type="match status" value="1"/>
</dbReference>
<dbReference type="GO" id="GO:0008168">
    <property type="term" value="F:methyltransferase activity"/>
    <property type="evidence" value="ECO:0007669"/>
    <property type="project" value="TreeGrafter"/>
</dbReference>
<gene>
    <name evidence="2" type="ORF">FUAX_27160</name>
</gene>
<evidence type="ECO:0000313" key="3">
    <source>
        <dbReference type="Proteomes" id="UP001348817"/>
    </source>
</evidence>
<organism evidence="2 3">
    <name type="scientific">Fulvitalea axinellae</name>
    <dbReference type="NCBI Taxonomy" id="1182444"/>
    <lineage>
        <taxon>Bacteria</taxon>
        <taxon>Pseudomonadati</taxon>
        <taxon>Bacteroidota</taxon>
        <taxon>Cytophagia</taxon>
        <taxon>Cytophagales</taxon>
        <taxon>Persicobacteraceae</taxon>
        <taxon>Fulvitalea</taxon>
    </lineage>
</organism>
<dbReference type="SUPFAM" id="SSF53335">
    <property type="entry name" value="S-adenosyl-L-methionine-dependent methyltransferases"/>
    <property type="match status" value="1"/>
</dbReference>
<keyword evidence="3" id="KW-1185">Reference proteome</keyword>
<dbReference type="EMBL" id="AP025314">
    <property type="protein sequence ID" value="BDD10284.1"/>
    <property type="molecule type" value="Genomic_DNA"/>
</dbReference>
<dbReference type="RefSeq" id="WP_338391852.1">
    <property type="nucleotide sequence ID" value="NZ_AP025314.1"/>
</dbReference>
<name>A0AAU9CUW3_9BACT</name>
<protein>
    <recommendedName>
        <fullName evidence="1">Methyltransferase domain-containing protein</fullName>
    </recommendedName>
</protein>
<dbReference type="InterPro" id="IPR029063">
    <property type="entry name" value="SAM-dependent_MTases_sf"/>
</dbReference>
<evidence type="ECO:0000259" key="1">
    <source>
        <dbReference type="Pfam" id="PF13649"/>
    </source>
</evidence>
<feature type="domain" description="Methyltransferase" evidence="1">
    <location>
        <begin position="246"/>
        <end position="340"/>
    </location>
</feature>
<dbReference type="KEGG" id="fax:FUAX_27160"/>
<reference evidence="2 3" key="1">
    <citation type="submission" date="2021-12" db="EMBL/GenBank/DDBJ databases">
        <title>Genome sequencing of bacteria with rrn-lacking chromosome and rrn-plasmid.</title>
        <authorList>
            <person name="Anda M."/>
            <person name="Iwasaki W."/>
        </authorList>
    </citation>
    <scope>NUCLEOTIDE SEQUENCE [LARGE SCALE GENOMIC DNA]</scope>
    <source>
        <strain evidence="2 3">DSM 100852</strain>
    </source>
</reference>
<dbReference type="Gene3D" id="3.40.50.150">
    <property type="entry name" value="Vaccinia Virus protein VP39"/>
    <property type="match status" value="1"/>
</dbReference>
<sequence>MQPMIPYAEIRKFASANSANKLDKISSFTVSLTTSLFSYTKPGKKLLFYNRLNGFLKILSLHIIARNGLQLSYRTPAASPETNLPRVLRSFERMAEHSGILQTDKTTNHICFSKEYKELPSKFFDDIQDFVKAPNKEKADRLDAILDGIAQDYLFIHNLTLLYNDKRVKSMAGWANLIKKGHLSYEIRLAETLSELAQLSFSDKIVSSFEESYYTRSGRDAFRQLIEPNFKEALKSLCVTTPVRNVLDIGCGFGDYIETLRHTVETDSITGLDINPEVVDITQSRFDKQPEIEILCENALNISDNESYDLILANFVLFYFTLSEQKELFRKIRSWLSPHGTFLVCQYFPDIENMKNALAMAHDDNSIFERIERHYANTTLYANAVWNDALDLFATSEQWHEFVALLESEGLKIESLRKADRFYYSLFITIRRDDEEAPNSYAIAGDEGGYTAEEN</sequence>
<dbReference type="Proteomes" id="UP001348817">
    <property type="component" value="Chromosome"/>
</dbReference>